<comment type="caution">
    <text evidence="1">The sequence shown here is derived from an EMBL/GenBank/DDBJ whole genome shotgun (WGS) entry which is preliminary data.</text>
</comment>
<name>A0A2K0T946_TRIHA</name>
<sequence>MGTEYTLRPEFNLQVTGEMVEIAIYLLMCTHVPGAPDFDFYLNHNLTFVNCLHILLPGRPLINTELLQSRDARPSSADWDEIKNAALNPIGTLNPNRTFDAHFLKAVHIMHTFGLVMEGMEPLVLAAARKFVGEFNNWTGLGAS</sequence>
<accession>A0A2K0T946</accession>
<organism evidence="1 2">
    <name type="scientific">Trichoderma harzianum</name>
    <name type="common">Hypocrea lixii</name>
    <dbReference type="NCBI Taxonomy" id="5544"/>
    <lineage>
        <taxon>Eukaryota</taxon>
        <taxon>Fungi</taxon>
        <taxon>Dikarya</taxon>
        <taxon>Ascomycota</taxon>
        <taxon>Pezizomycotina</taxon>
        <taxon>Sordariomycetes</taxon>
        <taxon>Hypocreomycetidae</taxon>
        <taxon>Hypocreales</taxon>
        <taxon>Hypocreaceae</taxon>
        <taxon>Trichoderma</taxon>
    </lineage>
</organism>
<evidence type="ECO:0000313" key="2">
    <source>
        <dbReference type="Proteomes" id="UP000236290"/>
    </source>
</evidence>
<dbReference type="EMBL" id="MTYI01000404">
    <property type="protein sequence ID" value="PNP42051.1"/>
    <property type="molecule type" value="Genomic_DNA"/>
</dbReference>
<evidence type="ECO:0000313" key="1">
    <source>
        <dbReference type="EMBL" id="PNP42051.1"/>
    </source>
</evidence>
<reference evidence="1 2" key="1">
    <citation type="submission" date="2017-02" db="EMBL/GenBank/DDBJ databases">
        <title>Genomes of Trichoderma spp. with biocontrol activity.</title>
        <authorList>
            <person name="Gardiner D."/>
            <person name="Kazan K."/>
            <person name="Vos C."/>
            <person name="Harvey P."/>
        </authorList>
    </citation>
    <scope>NUCLEOTIDE SEQUENCE [LARGE SCALE GENOMIC DNA]</scope>
    <source>
        <strain evidence="1 2">Tr1</strain>
    </source>
</reference>
<dbReference type="Proteomes" id="UP000236290">
    <property type="component" value="Unassembled WGS sequence"/>
</dbReference>
<dbReference type="AlphaFoldDB" id="A0A2K0T946"/>
<dbReference type="OrthoDB" id="10265971at2759"/>
<gene>
    <name evidence="1" type="ORF">THARTR1_11210</name>
</gene>
<protein>
    <submittedName>
        <fullName evidence="1">Uncharacterized protein</fullName>
    </submittedName>
</protein>
<proteinExistence type="predicted"/>